<evidence type="ECO:0000313" key="1">
    <source>
        <dbReference type="EMBL" id="CAH3039425.1"/>
    </source>
</evidence>
<organism evidence="1 2">
    <name type="scientific">Porites evermanni</name>
    <dbReference type="NCBI Taxonomy" id="104178"/>
    <lineage>
        <taxon>Eukaryota</taxon>
        <taxon>Metazoa</taxon>
        <taxon>Cnidaria</taxon>
        <taxon>Anthozoa</taxon>
        <taxon>Hexacorallia</taxon>
        <taxon>Scleractinia</taxon>
        <taxon>Fungiina</taxon>
        <taxon>Poritidae</taxon>
        <taxon>Porites</taxon>
    </lineage>
</organism>
<reference evidence="1 2" key="1">
    <citation type="submission" date="2022-05" db="EMBL/GenBank/DDBJ databases">
        <authorList>
            <consortium name="Genoscope - CEA"/>
            <person name="William W."/>
        </authorList>
    </citation>
    <scope>NUCLEOTIDE SEQUENCE [LARGE SCALE GENOMIC DNA]</scope>
</reference>
<sequence length="103" mass="12271">MSSHYSRKDAQQKRFLNPNLNIMWMYNLIYLEAVESEVLEREKDIIRARQERRPIPEKLKLAVREHTHPGEAIPVLYALLPTVPKTLWMWYLSTSCKTFPCQI</sequence>
<gene>
    <name evidence="1" type="ORF">PEVE_00039957</name>
</gene>
<accession>A0ABN8N1U0</accession>
<comment type="caution">
    <text evidence="1">The sequence shown here is derived from an EMBL/GenBank/DDBJ whole genome shotgun (WGS) entry which is preliminary data.</text>
</comment>
<name>A0ABN8N1U0_9CNID</name>
<keyword evidence="2" id="KW-1185">Reference proteome</keyword>
<dbReference type="EMBL" id="CALNXI010000717">
    <property type="protein sequence ID" value="CAH3039425.1"/>
    <property type="molecule type" value="Genomic_DNA"/>
</dbReference>
<protein>
    <submittedName>
        <fullName evidence="1">Uncharacterized protein</fullName>
    </submittedName>
</protein>
<evidence type="ECO:0000313" key="2">
    <source>
        <dbReference type="Proteomes" id="UP001159427"/>
    </source>
</evidence>
<proteinExistence type="predicted"/>
<dbReference type="Proteomes" id="UP001159427">
    <property type="component" value="Unassembled WGS sequence"/>
</dbReference>